<feature type="chain" id="PRO_5043548874" description="Lipoprotein" evidence="2">
    <location>
        <begin position="27"/>
        <end position="182"/>
    </location>
</feature>
<sequence length="182" mass="18976">MDFRKNVLSKLVAAGGIAALSLSLVACGSSGPQEQSVPTPTVAQTEPQPEVSEEDTNLGAESEGDVNPQAPESEEGEQDGQAATERQVVINISGAKSSALVKTLVITNDGKEQGGKMITQSLPFTQEVALATDNSFTKILVIAKYKDGQTGTLDCSIEIDGEVAATDSTTSHRPAECLVIEK</sequence>
<dbReference type="PROSITE" id="PS51257">
    <property type="entry name" value="PROKAR_LIPOPROTEIN"/>
    <property type="match status" value="1"/>
</dbReference>
<evidence type="ECO:0000313" key="3">
    <source>
        <dbReference type="EMBL" id="XBH22120.1"/>
    </source>
</evidence>
<accession>A0AAU7DWN0</accession>
<organism evidence="3">
    <name type="scientific">Jonesiaceae bacterium BS-20</name>
    <dbReference type="NCBI Taxonomy" id="3120821"/>
    <lineage>
        <taxon>Bacteria</taxon>
        <taxon>Bacillati</taxon>
        <taxon>Actinomycetota</taxon>
        <taxon>Actinomycetes</taxon>
        <taxon>Micrococcales</taxon>
        <taxon>Jonesiaceae</taxon>
    </lineage>
</organism>
<dbReference type="InterPro" id="IPR038468">
    <property type="entry name" value="MmpS_C"/>
</dbReference>
<protein>
    <recommendedName>
        <fullName evidence="4">Lipoprotein</fullName>
    </recommendedName>
</protein>
<feature type="region of interest" description="Disordered" evidence="1">
    <location>
        <begin position="28"/>
        <end position="83"/>
    </location>
</feature>
<feature type="signal peptide" evidence="2">
    <location>
        <begin position="1"/>
        <end position="26"/>
    </location>
</feature>
<evidence type="ECO:0000256" key="1">
    <source>
        <dbReference type="SAM" id="MobiDB-lite"/>
    </source>
</evidence>
<dbReference type="AlphaFoldDB" id="A0AAU7DWN0"/>
<reference evidence="3" key="1">
    <citation type="submission" date="2024-02" db="EMBL/GenBank/DDBJ databases">
        <title>Tomenella chthoni gen. nov. sp. nov., a member of the family Jonesiaceae isolated from bat guano.</title>
        <authorList>
            <person name="Miller S.L."/>
            <person name="King J."/>
            <person name="Sankaranarayanan K."/>
            <person name="Lawson P.A."/>
        </authorList>
    </citation>
    <scope>NUCLEOTIDE SEQUENCE</scope>
    <source>
        <strain evidence="3">BS-20</strain>
    </source>
</reference>
<gene>
    <name evidence="3" type="ORF">V5R04_02500</name>
</gene>
<feature type="compositionally biased region" description="Polar residues" evidence="1">
    <location>
        <begin position="30"/>
        <end position="47"/>
    </location>
</feature>
<name>A0AAU7DWN0_9MICO</name>
<evidence type="ECO:0000256" key="2">
    <source>
        <dbReference type="SAM" id="SignalP"/>
    </source>
</evidence>
<dbReference type="EMBL" id="CP146203">
    <property type="protein sequence ID" value="XBH22120.1"/>
    <property type="molecule type" value="Genomic_DNA"/>
</dbReference>
<evidence type="ECO:0008006" key="4">
    <source>
        <dbReference type="Google" id="ProtNLM"/>
    </source>
</evidence>
<keyword evidence="2" id="KW-0732">Signal</keyword>
<proteinExistence type="predicted"/>
<dbReference type="Gene3D" id="2.60.40.2880">
    <property type="entry name" value="MmpS1-5, C-terminal soluble domain"/>
    <property type="match status" value="1"/>
</dbReference>